<evidence type="ECO:0000313" key="2">
    <source>
        <dbReference type="EMBL" id="MCF3946103.1"/>
    </source>
</evidence>
<comment type="similarity">
    <text evidence="1">Belongs to the UPF0166 family.</text>
</comment>
<dbReference type="PANTHER" id="PTHR35983:SF1">
    <property type="entry name" value="UPF0166 PROTEIN TM_0021"/>
    <property type="match status" value="1"/>
</dbReference>
<evidence type="ECO:0000256" key="1">
    <source>
        <dbReference type="ARBA" id="ARBA00010554"/>
    </source>
</evidence>
<protein>
    <submittedName>
        <fullName evidence="2">DUF190 domain-containing protein</fullName>
    </submittedName>
</protein>
<name>A0ABS9DTP4_9PROT</name>
<dbReference type="RefSeq" id="WP_235703337.1">
    <property type="nucleotide sequence ID" value="NZ_JAKGBZ010000007.1"/>
</dbReference>
<dbReference type="Pfam" id="PF02641">
    <property type="entry name" value="DUF190"/>
    <property type="match status" value="1"/>
</dbReference>
<dbReference type="EMBL" id="JAKGBZ010000007">
    <property type="protein sequence ID" value="MCF3946103.1"/>
    <property type="molecule type" value="Genomic_DNA"/>
</dbReference>
<dbReference type="PANTHER" id="PTHR35983">
    <property type="entry name" value="UPF0166 PROTEIN TM_0021"/>
    <property type="match status" value="1"/>
</dbReference>
<gene>
    <name evidence="2" type="ORF">L2A60_05320</name>
</gene>
<dbReference type="InterPro" id="IPR003793">
    <property type="entry name" value="UPF0166"/>
</dbReference>
<organism evidence="2 3">
    <name type="scientific">Acidiphilium iwatense</name>
    <dbReference type="NCBI Taxonomy" id="768198"/>
    <lineage>
        <taxon>Bacteria</taxon>
        <taxon>Pseudomonadati</taxon>
        <taxon>Pseudomonadota</taxon>
        <taxon>Alphaproteobacteria</taxon>
        <taxon>Acetobacterales</taxon>
        <taxon>Acidocellaceae</taxon>
        <taxon>Acidiphilium</taxon>
    </lineage>
</organism>
<dbReference type="Proteomes" id="UP001521209">
    <property type="component" value="Unassembled WGS sequence"/>
</dbReference>
<dbReference type="InterPro" id="IPR011322">
    <property type="entry name" value="N-reg_PII-like_a/b"/>
</dbReference>
<accession>A0ABS9DTP4</accession>
<evidence type="ECO:0000313" key="3">
    <source>
        <dbReference type="Proteomes" id="UP001521209"/>
    </source>
</evidence>
<keyword evidence="3" id="KW-1185">Reference proteome</keyword>
<proteinExistence type="inferred from homology"/>
<dbReference type="InterPro" id="IPR015867">
    <property type="entry name" value="N-reg_PII/ATP_PRibTrfase_C"/>
</dbReference>
<dbReference type="Gene3D" id="3.30.70.120">
    <property type="match status" value="1"/>
</dbReference>
<reference evidence="2 3" key="1">
    <citation type="submission" date="2022-01" db="EMBL/GenBank/DDBJ databases">
        <authorList>
            <person name="Won M."/>
            <person name="Kim S.-J."/>
            <person name="Kwon S.-W."/>
        </authorList>
    </citation>
    <scope>NUCLEOTIDE SEQUENCE [LARGE SCALE GENOMIC DNA]</scope>
    <source>
        <strain evidence="2 3">KCTC 23505</strain>
    </source>
</reference>
<dbReference type="SUPFAM" id="SSF54913">
    <property type="entry name" value="GlnB-like"/>
    <property type="match status" value="1"/>
</dbReference>
<sequence length="138" mass="15427">MDVPHEALLLRIYTSSADRYGLSSLFVAIVNTAREHGLAGATVLRGPMGFGHTKRLHEGHLLPFSDDYPVIIEIVDSTHKIEAFLPVLDQMMQSGLVTIERARVLHYGRMKAGWLERVRQQFSHGTHPVSPKNRSASN</sequence>
<comment type="caution">
    <text evidence="2">The sequence shown here is derived from an EMBL/GenBank/DDBJ whole genome shotgun (WGS) entry which is preliminary data.</text>
</comment>